<dbReference type="InterPro" id="IPR032675">
    <property type="entry name" value="LRR_dom_sf"/>
</dbReference>
<evidence type="ECO:0000256" key="1">
    <source>
        <dbReference type="SAM" id="MobiDB-lite"/>
    </source>
</evidence>
<evidence type="ECO:0000313" key="4">
    <source>
        <dbReference type="Proteomes" id="UP000053617"/>
    </source>
</evidence>
<gene>
    <name evidence="3" type="ORF">Z518_07697</name>
</gene>
<dbReference type="SUPFAM" id="SSF81383">
    <property type="entry name" value="F-box domain"/>
    <property type="match status" value="1"/>
</dbReference>
<dbReference type="InterPro" id="IPR036047">
    <property type="entry name" value="F-box-like_dom_sf"/>
</dbReference>
<sequence length="506" mass="55884">MTLSTSSSPISTLPPELLHHILVTLPISSLVKFGRTSKPNYSAAMLALQNLQLAIFPRKVHATLAFLNSPTFEDTDATYGEPDYNSPPLNQITIPAPLPVPLTGSRKSKSYSNGQSALNPAQHRQQLFHLQNALACSVLSTPSLAHLLSLTLHTYHIISPSLMEILATHFPKLRHLHLNSRHPYVHDASLPAHYWTSPLFLQGSPIWNALAGIGQRYESKLRLRNLERLTVERAGITSVQLRKWLERNPGLRELTLRNVSGVELDFVEWLGAYHDGAKEDVCSGHERSPAKLKTLVLEECSSLSLRIPAEFRWLDSLFHTTTRNVSDDRILEQTASPSHRGLQVLSLQGSRSVSTPSLLMYLETMRPAVRQITLPDGCVLVAQTSSQPQPQSQSSTALSLLSQACANDFEANQQALSLSGSGSSSDVMSAQPDATSNFSNIGHKPGIEIQPAPFPDANRNGHDDPDHDEKFPSPVSYLRNTTRAKQYTLSEYKPGRGGFIEPDTRW</sequence>
<feature type="compositionally biased region" description="Basic and acidic residues" evidence="1">
    <location>
        <begin position="459"/>
        <end position="471"/>
    </location>
</feature>
<feature type="compositionally biased region" description="Low complexity" evidence="1">
    <location>
        <begin position="416"/>
        <end position="425"/>
    </location>
</feature>
<feature type="compositionally biased region" description="Polar residues" evidence="1">
    <location>
        <begin position="426"/>
        <end position="440"/>
    </location>
</feature>
<dbReference type="AlphaFoldDB" id="A0A0D2H114"/>
<evidence type="ECO:0000259" key="2">
    <source>
        <dbReference type="PROSITE" id="PS50181"/>
    </source>
</evidence>
<dbReference type="Proteomes" id="UP000053617">
    <property type="component" value="Unassembled WGS sequence"/>
</dbReference>
<name>A0A0D2H114_9EURO</name>
<reference evidence="3 4" key="1">
    <citation type="submission" date="2015-01" db="EMBL/GenBank/DDBJ databases">
        <title>The Genome Sequence of Rhinocladiella mackenzie CBS 650.93.</title>
        <authorList>
            <consortium name="The Broad Institute Genomics Platform"/>
            <person name="Cuomo C."/>
            <person name="de Hoog S."/>
            <person name="Gorbushina A."/>
            <person name="Stielow B."/>
            <person name="Teixiera M."/>
            <person name="Abouelleil A."/>
            <person name="Chapman S.B."/>
            <person name="Priest M."/>
            <person name="Young S.K."/>
            <person name="Wortman J."/>
            <person name="Nusbaum C."/>
            <person name="Birren B."/>
        </authorList>
    </citation>
    <scope>NUCLEOTIDE SEQUENCE [LARGE SCALE GENOMIC DNA]</scope>
    <source>
        <strain evidence="3 4">CBS 650.93</strain>
    </source>
</reference>
<dbReference type="RefSeq" id="XP_013271279.1">
    <property type="nucleotide sequence ID" value="XM_013415825.1"/>
</dbReference>
<dbReference type="Gene3D" id="3.80.10.10">
    <property type="entry name" value="Ribonuclease Inhibitor"/>
    <property type="match status" value="1"/>
</dbReference>
<dbReference type="VEuPathDB" id="FungiDB:Z518_07697"/>
<organism evidence="3 4">
    <name type="scientific">Rhinocladiella mackenziei CBS 650.93</name>
    <dbReference type="NCBI Taxonomy" id="1442369"/>
    <lineage>
        <taxon>Eukaryota</taxon>
        <taxon>Fungi</taxon>
        <taxon>Dikarya</taxon>
        <taxon>Ascomycota</taxon>
        <taxon>Pezizomycotina</taxon>
        <taxon>Eurotiomycetes</taxon>
        <taxon>Chaetothyriomycetidae</taxon>
        <taxon>Chaetothyriales</taxon>
        <taxon>Herpotrichiellaceae</taxon>
        <taxon>Rhinocladiella</taxon>
    </lineage>
</organism>
<dbReference type="PROSITE" id="PS50181">
    <property type="entry name" value="FBOX"/>
    <property type="match status" value="1"/>
</dbReference>
<proteinExistence type="predicted"/>
<feature type="region of interest" description="Disordered" evidence="1">
    <location>
        <begin position="416"/>
        <end position="475"/>
    </location>
</feature>
<dbReference type="InterPro" id="IPR001810">
    <property type="entry name" value="F-box_dom"/>
</dbReference>
<dbReference type="Pfam" id="PF00646">
    <property type="entry name" value="F-box"/>
    <property type="match status" value="1"/>
</dbReference>
<dbReference type="HOGENOM" id="CLU_046433_0_0_1"/>
<protein>
    <recommendedName>
        <fullName evidence="2">F-box domain-containing protein</fullName>
    </recommendedName>
</protein>
<dbReference type="OrthoDB" id="5425556at2759"/>
<dbReference type="CDD" id="cd09917">
    <property type="entry name" value="F-box_SF"/>
    <property type="match status" value="1"/>
</dbReference>
<dbReference type="EMBL" id="KN847479">
    <property type="protein sequence ID" value="KIX04143.1"/>
    <property type="molecule type" value="Genomic_DNA"/>
</dbReference>
<dbReference type="GeneID" id="25295768"/>
<accession>A0A0D2H114</accession>
<evidence type="ECO:0000313" key="3">
    <source>
        <dbReference type="EMBL" id="KIX04143.1"/>
    </source>
</evidence>
<feature type="domain" description="F-box" evidence="2">
    <location>
        <begin position="7"/>
        <end position="38"/>
    </location>
</feature>
<keyword evidence="4" id="KW-1185">Reference proteome</keyword>
<dbReference type="SUPFAM" id="SSF52047">
    <property type="entry name" value="RNI-like"/>
    <property type="match status" value="1"/>
</dbReference>